<dbReference type="Proteomes" id="UP001596496">
    <property type="component" value="Unassembled WGS sequence"/>
</dbReference>
<proteinExistence type="predicted"/>
<accession>A0ABW2P3C5</accession>
<keyword evidence="1" id="KW-0812">Transmembrane</keyword>
<reference evidence="3" key="1">
    <citation type="journal article" date="2019" name="Int. J. Syst. Evol. Microbiol.">
        <title>The Global Catalogue of Microorganisms (GCM) 10K type strain sequencing project: providing services to taxonomists for standard genome sequencing and annotation.</title>
        <authorList>
            <consortium name="The Broad Institute Genomics Platform"/>
            <consortium name="The Broad Institute Genome Sequencing Center for Infectious Disease"/>
            <person name="Wu L."/>
            <person name="Ma J."/>
        </authorList>
    </citation>
    <scope>NUCLEOTIDE SEQUENCE [LARGE SCALE GENOMIC DNA]</scope>
    <source>
        <strain evidence="3">CECT 7649</strain>
    </source>
</reference>
<organism evidence="2 3">
    <name type="scientific">Sphaerisporangium rhizosphaerae</name>
    <dbReference type="NCBI Taxonomy" id="2269375"/>
    <lineage>
        <taxon>Bacteria</taxon>
        <taxon>Bacillati</taxon>
        <taxon>Actinomycetota</taxon>
        <taxon>Actinomycetes</taxon>
        <taxon>Streptosporangiales</taxon>
        <taxon>Streptosporangiaceae</taxon>
        <taxon>Sphaerisporangium</taxon>
    </lineage>
</organism>
<dbReference type="RefSeq" id="WP_380827788.1">
    <property type="nucleotide sequence ID" value="NZ_JBHTCG010000011.1"/>
</dbReference>
<evidence type="ECO:0000313" key="2">
    <source>
        <dbReference type="EMBL" id="MFC7384131.1"/>
    </source>
</evidence>
<gene>
    <name evidence="2" type="ORF">ACFQSB_18095</name>
</gene>
<feature type="transmembrane region" description="Helical" evidence="1">
    <location>
        <begin position="94"/>
        <end position="115"/>
    </location>
</feature>
<dbReference type="EMBL" id="JBHTCG010000011">
    <property type="protein sequence ID" value="MFC7384131.1"/>
    <property type="molecule type" value="Genomic_DNA"/>
</dbReference>
<feature type="transmembrane region" description="Helical" evidence="1">
    <location>
        <begin position="127"/>
        <end position="148"/>
    </location>
</feature>
<evidence type="ECO:0000313" key="3">
    <source>
        <dbReference type="Proteomes" id="UP001596496"/>
    </source>
</evidence>
<protein>
    <submittedName>
        <fullName evidence="2">Uncharacterized protein</fullName>
    </submittedName>
</protein>
<evidence type="ECO:0000256" key="1">
    <source>
        <dbReference type="SAM" id="Phobius"/>
    </source>
</evidence>
<sequence length="170" mass="18439">MGSMDELCTRSSHVLRIARIRVCFDGAVIKWGVPEGREVYWTFGCGLSAIITVACATFGTLFDVYLVAHAQVYCLGHLNAGENLAGTLWSLSRFVIFPIVSVLSALVAMSFHLLARLPWLARRTWPGLVLLALTVAGSVAGPVAMTLYDVATEGTPGDCVLPWWPSWLPS</sequence>
<feature type="transmembrane region" description="Helical" evidence="1">
    <location>
        <begin position="39"/>
        <end position="62"/>
    </location>
</feature>
<comment type="caution">
    <text evidence="2">The sequence shown here is derived from an EMBL/GenBank/DDBJ whole genome shotgun (WGS) entry which is preliminary data.</text>
</comment>
<keyword evidence="1" id="KW-0472">Membrane</keyword>
<keyword evidence="1" id="KW-1133">Transmembrane helix</keyword>
<keyword evidence="3" id="KW-1185">Reference proteome</keyword>
<name>A0ABW2P3C5_9ACTN</name>